<evidence type="ECO:0000313" key="1">
    <source>
        <dbReference type="EMBL" id="GGP47420.1"/>
    </source>
</evidence>
<keyword evidence="2" id="KW-1185">Reference proteome</keyword>
<dbReference type="RefSeq" id="WP_188918416.1">
    <property type="nucleotide sequence ID" value="NZ_BMQV01000008.1"/>
</dbReference>
<dbReference type="EMBL" id="BMQV01000008">
    <property type="protein sequence ID" value="GGP47420.1"/>
    <property type="molecule type" value="Genomic_DNA"/>
</dbReference>
<proteinExistence type="predicted"/>
<comment type="caution">
    <text evidence="1">The sequence shown here is derived from an EMBL/GenBank/DDBJ whole genome shotgun (WGS) entry which is preliminary data.</text>
</comment>
<reference evidence="2" key="1">
    <citation type="journal article" date="2019" name="Int. J. Syst. Evol. Microbiol.">
        <title>The Global Catalogue of Microorganisms (GCM) 10K type strain sequencing project: providing services to taxonomists for standard genome sequencing and annotation.</title>
        <authorList>
            <consortium name="The Broad Institute Genomics Platform"/>
            <consortium name="The Broad Institute Genome Sequencing Center for Infectious Disease"/>
            <person name="Wu L."/>
            <person name="Ma J."/>
        </authorList>
    </citation>
    <scope>NUCLEOTIDE SEQUENCE [LARGE SCALE GENOMIC DNA]</scope>
    <source>
        <strain evidence="2">JCM 32304</strain>
    </source>
</reference>
<dbReference type="Proteomes" id="UP000654367">
    <property type="component" value="Unassembled WGS sequence"/>
</dbReference>
<sequence>MISIKYLIIILAVISFCVWPSNYKSTYITRVNAASYDVEIQVKASEIYGMYQIDVKIGSIPTKFHCLKLNKVDLGIYGDSGPIAITPLNLSSDGDLYHSFYLQKDNLVRTSIGINYSNTLSGSQCEQLSLNAFIVELSAWKTSNSDILQLH</sequence>
<accession>A0ABQ2Q3N4</accession>
<name>A0ABQ2Q3N4_9GAMM</name>
<organism evidence="1 2">
    <name type="scientific">Shewanella saliphila</name>
    <dbReference type="NCBI Taxonomy" id="2282698"/>
    <lineage>
        <taxon>Bacteria</taxon>
        <taxon>Pseudomonadati</taxon>
        <taxon>Pseudomonadota</taxon>
        <taxon>Gammaproteobacteria</taxon>
        <taxon>Alteromonadales</taxon>
        <taxon>Shewanellaceae</taxon>
        <taxon>Shewanella</taxon>
    </lineage>
</organism>
<gene>
    <name evidence="1" type="ORF">GCM10009409_12650</name>
</gene>
<protein>
    <submittedName>
        <fullName evidence="1">Uncharacterized protein</fullName>
    </submittedName>
</protein>
<evidence type="ECO:0000313" key="2">
    <source>
        <dbReference type="Proteomes" id="UP000654367"/>
    </source>
</evidence>